<name>A0A366CWR7_9NOCA</name>
<dbReference type="OrthoDB" id="4235275at2"/>
<dbReference type="EMBL" id="QNRE01000025">
    <property type="protein sequence ID" value="RBO82106.1"/>
    <property type="molecule type" value="Genomic_DNA"/>
</dbReference>
<dbReference type="Pfam" id="PF02467">
    <property type="entry name" value="Whib"/>
    <property type="match status" value="1"/>
</dbReference>
<dbReference type="Proteomes" id="UP000252586">
    <property type="component" value="Unassembled WGS sequence"/>
</dbReference>
<gene>
    <name evidence="2" type="ORF">DFR74_12561</name>
</gene>
<evidence type="ECO:0000313" key="2">
    <source>
        <dbReference type="EMBL" id="RBO82106.1"/>
    </source>
</evidence>
<proteinExistence type="predicted"/>
<accession>A0A366CWR7</accession>
<protein>
    <submittedName>
        <fullName evidence="2">Transcription factor WhiB</fullName>
    </submittedName>
</protein>
<evidence type="ECO:0000259" key="1">
    <source>
        <dbReference type="PROSITE" id="PS51674"/>
    </source>
</evidence>
<dbReference type="AlphaFoldDB" id="A0A366CWR7"/>
<evidence type="ECO:0000313" key="3">
    <source>
        <dbReference type="Proteomes" id="UP000252586"/>
    </source>
</evidence>
<dbReference type="RefSeq" id="WP_067508027.1">
    <property type="nucleotide sequence ID" value="NZ_QNRE01000025.1"/>
</dbReference>
<sequence>MVSVRVAACVECGVEFGPAVRHSGRGRCNACYLRLRRACRGSDAPSDGPWEQRGECLKWEPHLWHPDGRASTEAEKAAKAEQERLAKAICQRCPVLEKCGRAAARTRDEFGIRAGYRLDVPAERRALRRVYGEPTAPKVFQAPTPRECTACGTEFEAVKATRCQLCRRDLVSAAAARAEIERLLAAGWGLTRIAAACGSNTTTLAGIRSGQLVRVRRVTERRILGAAAQLEAVSA</sequence>
<dbReference type="PROSITE" id="PS51674">
    <property type="entry name" value="4FE4S_WBL"/>
    <property type="match status" value="1"/>
</dbReference>
<feature type="domain" description="4Fe-4S Wbl-type" evidence="1">
    <location>
        <begin position="55"/>
        <end position="123"/>
    </location>
</feature>
<dbReference type="STRING" id="1210090.GCA_001613185_02473"/>
<organism evidence="2 3">
    <name type="scientific">Nocardia puris</name>
    <dbReference type="NCBI Taxonomy" id="208602"/>
    <lineage>
        <taxon>Bacteria</taxon>
        <taxon>Bacillati</taxon>
        <taxon>Actinomycetota</taxon>
        <taxon>Actinomycetes</taxon>
        <taxon>Mycobacteriales</taxon>
        <taxon>Nocardiaceae</taxon>
        <taxon>Nocardia</taxon>
    </lineage>
</organism>
<dbReference type="InterPro" id="IPR034768">
    <property type="entry name" value="4FE4S_WBL"/>
</dbReference>
<keyword evidence="3" id="KW-1185">Reference proteome</keyword>
<comment type="caution">
    <text evidence="2">The sequence shown here is derived from an EMBL/GenBank/DDBJ whole genome shotgun (WGS) entry which is preliminary data.</text>
</comment>
<reference evidence="2 3" key="1">
    <citation type="submission" date="2018-06" db="EMBL/GenBank/DDBJ databases">
        <title>Genomic Encyclopedia of Type Strains, Phase IV (KMG-IV): sequencing the most valuable type-strain genomes for metagenomic binning, comparative biology and taxonomic classification.</title>
        <authorList>
            <person name="Goeker M."/>
        </authorList>
    </citation>
    <scope>NUCLEOTIDE SEQUENCE [LARGE SCALE GENOMIC DNA]</scope>
    <source>
        <strain evidence="2 3">DSM 44599</strain>
    </source>
</reference>